<dbReference type="Gene3D" id="1.25.40.20">
    <property type="entry name" value="Ankyrin repeat-containing domain"/>
    <property type="match status" value="1"/>
</dbReference>
<evidence type="ECO:0000313" key="3">
    <source>
        <dbReference type="Proteomes" id="UP001153069"/>
    </source>
</evidence>
<evidence type="ECO:0000313" key="2">
    <source>
        <dbReference type="EMBL" id="CAB9502924.1"/>
    </source>
</evidence>
<dbReference type="EMBL" id="CAICTM010000149">
    <property type="protein sequence ID" value="CAB9502924.1"/>
    <property type="molecule type" value="Genomic_DNA"/>
</dbReference>
<name>A0A9N8DNB4_9STRA</name>
<gene>
    <name evidence="2" type="ORF">SEMRO_150_G068930.1</name>
</gene>
<accession>A0A9N8DNB4</accession>
<dbReference type="AlphaFoldDB" id="A0A9N8DNB4"/>
<dbReference type="OrthoDB" id="539213at2759"/>
<sequence length="348" mass="38558">MASVVGHGRQPPAKRQRQAGPVHTESSLRVPRGVAASTEDEATAKRKLREAEFDPNDCRSAIFPPTTLWPPGVDLFHSITPMTYFCFYGDLPMCRYVHSHGGATTRAGGEFWFPMYAAIFKGNMEVVQWLFQNGAKEDVVAKNSRNLSPWCVCWNNCDSSCDSVWRAKRLTIAKWLLVQGAIGLDARALACNLKSEGIDGRWKDHRPQALSWSTGVIQTHDAFQTFLMGTLVAPDFSMKALHAKMVSKLGSKDAADIFVESAGNETGKVLWEKMMEPRKESPVQLLSGNVGVLRSIADFVGAVALSAGELQTHRRLAKQLPQSWIEYPNDEFRVADGSDFSDEDDGDY</sequence>
<dbReference type="SUPFAM" id="SSF48403">
    <property type="entry name" value="Ankyrin repeat"/>
    <property type="match status" value="1"/>
</dbReference>
<proteinExistence type="predicted"/>
<feature type="region of interest" description="Disordered" evidence="1">
    <location>
        <begin position="1"/>
        <end position="43"/>
    </location>
</feature>
<comment type="caution">
    <text evidence="2">The sequence shown here is derived from an EMBL/GenBank/DDBJ whole genome shotgun (WGS) entry which is preliminary data.</text>
</comment>
<reference evidence="2" key="1">
    <citation type="submission" date="2020-06" db="EMBL/GenBank/DDBJ databases">
        <authorList>
            <consortium name="Plant Systems Biology data submission"/>
        </authorList>
    </citation>
    <scope>NUCLEOTIDE SEQUENCE</scope>
    <source>
        <strain evidence="2">D6</strain>
    </source>
</reference>
<organism evidence="2 3">
    <name type="scientific">Seminavis robusta</name>
    <dbReference type="NCBI Taxonomy" id="568900"/>
    <lineage>
        <taxon>Eukaryota</taxon>
        <taxon>Sar</taxon>
        <taxon>Stramenopiles</taxon>
        <taxon>Ochrophyta</taxon>
        <taxon>Bacillariophyta</taxon>
        <taxon>Bacillariophyceae</taxon>
        <taxon>Bacillariophycidae</taxon>
        <taxon>Naviculales</taxon>
        <taxon>Naviculaceae</taxon>
        <taxon>Seminavis</taxon>
    </lineage>
</organism>
<dbReference type="Proteomes" id="UP001153069">
    <property type="component" value="Unassembled WGS sequence"/>
</dbReference>
<dbReference type="InterPro" id="IPR036770">
    <property type="entry name" value="Ankyrin_rpt-contain_sf"/>
</dbReference>
<evidence type="ECO:0000256" key="1">
    <source>
        <dbReference type="SAM" id="MobiDB-lite"/>
    </source>
</evidence>
<keyword evidence="3" id="KW-1185">Reference proteome</keyword>
<protein>
    <submittedName>
        <fullName evidence="2">Uncharacterized protein</fullName>
    </submittedName>
</protein>